<name>A0ABD3QUW5_9STRA</name>
<keyword evidence="4 11" id="KW-0732">Signal</keyword>
<dbReference type="GO" id="GO:0004553">
    <property type="term" value="F:hydrolase activity, hydrolyzing O-glycosyl compounds"/>
    <property type="evidence" value="ECO:0007669"/>
    <property type="project" value="UniProtKB-ARBA"/>
</dbReference>
<dbReference type="Gene3D" id="2.60.40.1180">
    <property type="entry name" value="Golgi alpha-mannosidase II"/>
    <property type="match status" value="2"/>
</dbReference>
<gene>
    <name evidence="15" type="ORF">HJC23_007588</name>
</gene>
<keyword evidence="6" id="KW-0256">Endoplasmic reticulum</keyword>
<feature type="chain" id="PRO_5044873009" description="Glucosidase II subunit alpha" evidence="11">
    <location>
        <begin position="26"/>
        <end position="1179"/>
    </location>
</feature>
<keyword evidence="5" id="KW-0378">Hydrolase</keyword>
<evidence type="ECO:0000256" key="8">
    <source>
        <dbReference type="ARBA" id="ARBA00023295"/>
    </source>
</evidence>
<dbReference type="Pfam" id="PF21365">
    <property type="entry name" value="Glyco_hydro_31_3rd"/>
    <property type="match status" value="1"/>
</dbReference>
<comment type="caution">
    <text evidence="15">The sequence shown here is derived from an EMBL/GenBank/DDBJ whole genome shotgun (WGS) entry which is preliminary data.</text>
</comment>
<dbReference type="Gene3D" id="2.60.40.1760">
    <property type="entry name" value="glycosyl hydrolase (family 31)"/>
    <property type="match status" value="1"/>
</dbReference>
<evidence type="ECO:0000256" key="5">
    <source>
        <dbReference type="ARBA" id="ARBA00022801"/>
    </source>
</evidence>
<dbReference type="SUPFAM" id="SSF51011">
    <property type="entry name" value="Glycosyl hydrolase domain"/>
    <property type="match status" value="1"/>
</dbReference>
<feature type="region of interest" description="Disordered" evidence="10">
    <location>
        <begin position="123"/>
        <end position="146"/>
    </location>
</feature>
<feature type="domain" description="Glycosyl hydrolase family 31 C-terminal" evidence="14">
    <location>
        <begin position="939"/>
        <end position="1032"/>
    </location>
</feature>
<evidence type="ECO:0000256" key="2">
    <source>
        <dbReference type="ARBA" id="ARBA00004833"/>
    </source>
</evidence>
<evidence type="ECO:0000256" key="1">
    <source>
        <dbReference type="ARBA" id="ARBA00004240"/>
    </source>
</evidence>
<evidence type="ECO:0000259" key="13">
    <source>
        <dbReference type="Pfam" id="PF13802"/>
    </source>
</evidence>
<dbReference type="Pfam" id="PF01055">
    <property type="entry name" value="Glyco_hydro_31_2nd"/>
    <property type="match status" value="1"/>
</dbReference>
<feature type="signal peptide" evidence="11">
    <location>
        <begin position="1"/>
        <end position="25"/>
    </location>
</feature>
<feature type="region of interest" description="Disordered" evidence="10">
    <location>
        <begin position="412"/>
        <end position="440"/>
    </location>
</feature>
<dbReference type="InterPro" id="IPR025887">
    <property type="entry name" value="Glyco_hydro_31_N_dom"/>
</dbReference>
<dbReference type="CDD" id="cd06603">
    <property type="entry name" value="GH31_GANC_GANAB_alpha"/>
    <property type="match status" value="1"/>
</dbReference>
<dbReference type="Proteomes" id="UP001516023">
    <property type="component" value="Unassembled WGS sequence"/>
</dbReference>
<feature type="region of interest" description="Disordered" evidence="10">
    <location>
        <begin position="338"/>
        <end position="358"/>
    </location>
</feature>
<protein>
    <recommendedName>
        <fullName evidence="9">Glucosidase II subunit alpha</fullName>
    </recommendedName>
</protein>
<comment type="pathway">
    <text evidence="2">Glycan metabolism; N-glycan metabolism.</text>
</comment>
<evidence type="ECO:0000256" key="11">
    <source>
        <dbReference type="SAM" id="SignalP"/>
    </source>
</evidence>
<dbReference type="SUPFAM" id="SSF74650">
    <property type="entry name" value="Galactose mutarotase-like"/>
    <property type="match status" value="1"/>
</dbReference>
<feature type="domain" description="Glycoside hydrolase family 31 N-terminal" evidence="13">
    <location>
        <begin position="300"/>
        <end position="552"/>
    </location>
</feature>
<evidence type="ECO:0000256" key="7">
    <source>
        <dbReference type="ARBA" id="ARBA00023180"/>
    </source>
</evidence>
<dbReference type="Pfam" id="PF13802">
    <property type="entry name" value="Gal_mutarotas_2"/>
    <property type="match status" value="1"/>
</dbReference>
<dbReference type="EMBL" id="JABMIG020000017">
    <property type="protein sequence ID" value="KAL3802811.1"/>
    <property type="molecule type" value="Genomic_DNA"/>
</dbReference>
<dbReference type="InterPro" id="IPR048395">
    <property type="entry name" value="Glyco_hydro_31_C"/>
</dbReference>
<evidence type="ECO:0000259" key="14">
    <source>
        <dbReference type="Pfam" id="PF21365"/>
    </source>
</evidence>
<comment type="subcellular location">
    <subcellularLocation>
        <location evidence="1">Endoplasmic reticulum</location>
    </subcellularLocation>
</comment>
<dbReference type="CDD" id="cd14752">
    <property type="entry name" value="GH31_N"/>
    <property type="match status" value="1"/>
</dbReference>
<evidence type="ECO:0000256" key="6">
    <source>
        <dbReference type="ARBA" id="ARBA00022824"/>
    </source>
</evidence>
<dbReference type="AlphaFoldDB" id="A0ABD3QUW5"/>
<dbReference type="PANTHER" id="PTHR22762:SF54">
    <property type="entry name" value="BCDNA.GH04962"/>
    <property type="match status" value="1"/>
</dbReference>
<dbReference type="InterPro" id="IPR017853">
    <property type="entry name" value="GH"/>
</dbReference>
<dbReference type="GO" id="GO:0005783">
    <property type="term" value="C:endoplasmic reticulum"/>
    <property type="evidence" value="ECO:0007669"/>
    <property type="project" value="UniProtKB-SubCell"/>
</dbReference>
<evidence type="ECO:0000256" key="9">
    <source>
        <dbReference type="ARBA" id="ARBA00042895"/>
    </source>
</evidence>
<proteinExistence type="inferred from homology"/>
<dbReference type="InterPro" id="IPR011013">
    <property type="entry name" value="Gal_mutarotase_sf_dom"/>
</dbReference>
<keyword evidence="7" id="KW-0325">Glycoprotein</keyword>
<evidence type="ECO:0000259" key="12">
    <source>
        <dbReference type="Pfam" id="PF01055"/>
    </source>
</evidence>
<keyword evidence="16" id="KW-1185">Reference proteome</keyword>
<dbReference type="InterPro" id="IPR000322">
    <property type="entry name" value="Glyco_hydro_31_TIM"/>
</dbReference>
<feature type="domain" description="Glycoside hydrolase family 31 TIM barrel" evidence="12">
    <location>
        <begin position="602"/>
        <end position="930"/>
    </location>
</feature>
<keyword evidence="8" id="KW-0326">Glycosidase</keyword>
<organism evidence="15 16">
    <name type="scientific">Cyclotella cryptica</name>
    <dbReference type="NCBI Taxonomy" id="29204"/>
    <lineage>
        <taxon>Eukaryota</taxon>
        <taxon>Sar</taxon>
        <taxon>Stramenopiles</taxon>
        <taxon>Ochrophyta</taxon>
        <taxon>Bacillariophyta</taxon>
        <taxon>Coscinodiscophyceae</taxon>
        <taxon>Thalassiosirophycidae</taxon>
        <taxon>Stephanodiscales</taxon>
        <taxon>Stephanodiscaceae</taxon>
        <taxon>Cyclotella</taxon>
    </lineage>
</organism>
<comment type="similarity">
    <text evidence="3">Belongs to the glycosyl hydrolase 31 family.</text>
</comment>
<dbReference type="SUPFAM" id="SSF51445">
    <property type="entry name" value="(Trans)glycosidases"/>
    <property type="match status" value="1"/>
</dbReference>
<evidence type="ECO:0000313" key="15">
    <source>
        <dbReference type="EMBL" id="KAL3802811.1"/>
    </source>
</evidence>
<evidence type="ECO:0000256" key="4">
    <source>
        <dbReference type="ARBA" id="ARBA00022729"/>
    </source>
</evidence>
<evidence type="ECO:0000256" key="10">
    <source>
        <dbReference type="SAM" id="MobiDB-lite"/>
    </source>
</evidence>
<feature type="compositionally biased region" description="Low complexity" evidence="10">
    <location>
        <begin position="123"/>
        <end position="133"/>
    </location>
</feature>
<dbReference type="PANTHER" id="PTHR22762">
    <property type="entry name" value="ALPHA-GLUCOSIDASE"/>
    <property type="match status" value="1"/>
</dbReference>
<dbReference type="InterPro" id="IPR013780">
    <property type="entry name" value="Glyco_hydro_b"/>
</dbReference>
<evidence type="ECO:0000313" key="16">
    <source>
        <dbReference type="Proteomes" id="UP001516023"/>
    </source>
</evidence>
<accession>A0ABD3QUW5</accession>
<evidence type="ECO:0000256" key="3">
    <source>
        <dbReference type="ARBA" id="ARBA00007806"/>
    </source>
</evidence>
<reference evidence="15 16" key="1">
    <citation type="journal article" date="2020" name="G3 (Bethesda)">
        <title>Improved Reference Genome for Cyclotella cryptica CCMP332, a Model for Cell Wall Morphogenesis, Salinity Adaptation, and Lipid Production in Diatoms (Bacillariophyta).</title>
        <authorList>
            <person name="Roberts W.R."/>
            <person name="Downey K.M."/>
            <person name="Ruck E.C."/>
            <person name="Traller J.C."/>
            <person name="Alverson A.J."/>
        </authorList>
    </citation>
    <scope>NUCLEOTIDE SEQUENCE [LARGE SCALE GENOMIC DNA]</scope>
    <source>
        <strain evidence="15 16">CCMP332</strain>
    </source>
</reference>
<feature type="compositionally biased region" description="Basic and acidic residues" evidence="10">
    <location>
        <begin position="412"/>
        <end position="437"/>
    </location>
</feature>
<dbReference type="FunFam" id="3.20.20.80:FF:000039">
    <property type="entry name" value="Glucosidase, alpha neutral C"/>
    <property type="match status" value="1"/>
</dbReference>
<dbReference type="Gene3D" id="3.20.20.80">
    <property type="entry name" value="Glycosidases"/>
    <property type="match status" value="2"/>
</dbReference>
<sequence>MSQSRPTGPLAVLFFLLSYNGQPHAFLSQHRQRQHQHHSSSLLPSLTSVMAVDRSKFRTCDQTSFCRRHRHGKSKTLYDYRLIPDSVAFHPHAIHQDAQVDKAAEEHDGGGILSSLSRRIMGAASSSSSSSSATHQNTRRGPPPILTATLRNVAPLTSTDLTAQIYNSCYDGDETLRLSVSLLESGVARLTLTELEQHEQHDVASNPPPRWTADEMVLNVEEMTTASIITLSTVHAEVLRVVDGVEEERGHVRAYIAGLMARAHQSLVSATVDVENFLVLRYSHGKDNNADNDDDDDEWILMIQMHPFGVYFFRGGEGPPIIVAGSSGLTHFEVRRQRECGGNGNGNGHGEDGQPPLQTSMEKRKLLEHDDDTNTDEDRHGGKEIVGYWEDGLAIYADGTREEKVVVVDNNHHHDRELQQENDVDKGEGRQERRLDEEPYDTEGMWEEKFSSHTDSKPNGPMSVGMEIVFPQSAHLFGLPEHASSAQLKTTAGTEGHHHYDEPYRLYNLDVFEYELDETMALYGHVPLVVSQSATMGTAGAFWFNPTETFVDVQEVEGTAENTVESRTHFMSESGVIDLFLLPGPDPQALYGQYARLTGRMPLPPMFSLGYHQCRWNYRDEADVYFVHSKFEELDYPYDVLWLDIEHTDGKRYFTWDKKVFPNPEEMQRKLAGDGRRMVTIIDPHIKTDTNYYIHKEASALGLYIKDKNGAKDYEGWCWPGSSSYLDFTTEKVRNWWAEQFQYSKYKGSTPTLFTWNDMNEPSVFNGPEVSMQKDLLNLNRIEHREWHNLYGMLFHRSTSEGLVKRNPDANIRPFVLSRSFFAGSQRYGAIWTGDNAAQWSHLEIATPMLLGLNIGAISFSGADVGGFFGDTDAELMTRWMQAGAYQPFFRGHAHHDAKRREPWMFGDETMARLRRAAMARYALLPYWYTVFWNAGVTGMPVMRTMWMQYPNIPELYSVDNQFLIGSDLLVRPVTSAGATSSEIKFPLSDCWYDVDSMQRIPMTGDPNSAATKVLKSDIDKIPVYQRGGSIIPRKLRLRRSSYLMTNDPYTLYIALDDSLKAEGTLYMDDETTFDHERKGDFAVARFSSDWGEASIAIQNSAQIGSENPVNAKNKHARMVERIVVMGVPNKGPRSIELISAQSPDAVPMEFQFDSSSKVLVIRKPGVSALDDWTMKLQT</sequence>